<dbReference type="Pfam" id="PF01593">
    <property type="entry name" value="Amino_oxidase"/>
    <property type="match status" value="1"/>
</dbReference>
<dbReference type="SUPFAM" id="SSF51905">
    <property type="entry name" value="FAD/NAD(P)-binding domain"/>
    <property type="match status" value="1"/>
</dbReference>
<dbReference type="InterPro" id="IPR002937">
    <property type="entry name" value="Amino_oxidase"/>
</dbReference>
<dbReference type="STRING" id="402600.SAMN05216188_106199"/>
<protein>
    <submittedName>
        <fullName evidence="2">Flavin containing amine oxidoreductase</fullName>
    </submittedName>
</protein>
<dbReference type="PANTHER" id="PTHR42841">
    <property type="entry name" value="AMINE OXIDASE"/>
    <property type="match status" value="1"/>
</dbReference>
<accession>A0A1H9JX44</accession>
<name>A0A1H9JX44_9PSEU</name>
<dbReference type="GO" id="GO:0016491">
    <property type="term" value="F:oxidoreductase activity"/>
    <property type="evidence" value="ECO:0007669"/>
    <property type="project" value="InterPro"/>
</dbReference>
<keyword evidence="3" id="KW-1185">Reference proteome</keyword>
<feature type="domain" description="Amine oxidase" evidence="1">
    <location>
        <begin position="9"/>
        <end position="396"/>
    </location>
</feature>
<proteinExistence type="predicted"/>
<dbReference type="RefSeq" id="WP_089951523.1">
    <property type="nucleotide sequence ID" value="NZ_FOFR01000006.1"/>
</dbReference>
<sequence>MIVVVGAGLAGLSAALELTAAGAEVTVLEAGDEVGGRVRTDVEDGVRFDRGFQVLLPAYPELERLDLGPFPLRYLRPGVFVHDDGRHDLLADPRSGPSAWDGVLRQHVLGARDLAALARFSAPDAFGPVRPLLAAQDRTTREELRRLGVSDRAVRAVFRPFLSGVFLERELTTSSRFFHLVWRSFARGGAAVPALGMGELPKAMAARLPDRSVWLETPVRAVHDDGVDLEDGSRISADAVVVATDGTTAARLLPGLAEPRWNAVTTWYFRPPRSPLRDGCLVVDAGGGPVVNTAVMSEVSRPYSPHAPLVQASVLGEADEQDVRAHLKSLYSTDTSRWEVLRRYDIPQALPAMTAPHRLKQSVRAGERRYVCGDHRDTSSIQGALHSGRRVAHAVLADLRGDR</sequence>
<gene>
    <name evidence="2" type="ORF">SAMN05216188_106199</name>
</gene>
<dbReference type="AlphaFoldDB" id="A0A1H9JX44"/>
<dbReference type="Proteomes" id="UP000199352">
    <property type="component" value="Unassembled WGS sequence"/>
</dbReference>
<dbReference type="Gene3D" id="3.50.50.60">
    <property type="entry name" value="FAD/NAD(P)-binding domain"/>
    <property type="match status" value="1"/>
</dbReference>
<evidence type="ECO:0000259" key="1">
    <source>
        <dbReference type="Pfam" id="PF01593"/>
    </source>
</evidence>
<dbReference type="InterPro" id="IPR036188">
    <property type="entry name" value="FAD/NAD-bd_sf"/>
</dbReference>
<evidence type="ECO:0000313" key="2">
    <source>
        <dbReference type="EMBL" id="SEQ91571.1"/>
    </source>
</evidence>
<evidence type="ECO:0000313" key="3">
    <source>
        <dbReference type="Proteomes" id="UP000199352"/>
    </source>
</evidence>
<organism evidence="2 3">
    <name type="scientific">Lentzea xinjiangensis</name>
    <dbReference type="NCBI Taxonomy" id="402600"/>
    <lineage>
        <taxon>Bacteria</taxon>
        <taxon>Bacillati</taxon>
        <taxon>Actinomycetota</taxon>
        <taxon>Actinomycetes</taxon>
        <taxon>Pseudonocardiales</taxon>
        <taxon>Pseudonocardiaceae</taxon>
        <taxon>Lentzea</taxon>
    </lineage>
</organism>
<dbReference type="EMBL" id="FOFR01000006">
    <property type="protein sequence ID" value="SEQ91571.1"/>
    <property type="molecule type" value="Genomic_DNA"/>
</dbReference>
<reference evidence="3" key="1">
    <citation type="submission" date="2016-10" db="EMBL/GenBank/DDBJ databases">
        <authorList>
            <person name="Varghese N."/>
            <person name="Submissions S."/>
        </authorList>
    </citation>
    <scope>NUCLEOTIDE SEQUENCE [LARGE SCALE GENOMIC DNA]</scope>
    <source>
        <strain evidence="3">CGMCC 4.3525</strain>
    </source>
</reference>